<reference evidence="1 2" key="1">
    <citation type="submission" date="2013-07" db="EMBL/GenBank/DDBJ databases">
        <authorList>
            <person name="Schaap P.J."/>
            <person name="Mehboob F."/>
            <person name="Oosterkamp M.J."/>
            <person name="de Vos W.M."/>
            <person name="Stams A.J.M."/>
            <person name="Koehorst J.J."/>
        </authorList>
    </citation>
    <scope>NUCLEOTIDE SEQUENCE [LARGE SCALE GENOMIC DNA]</scope>
    <source>
        <strain evidence="1 2">AW-1</strain>
    </source>
</reference>
<name>V4QC39_STUCH</name>
<dbReference type="AlphaFoldDB" id="V4QC39"/>
<evidence type="ECO:0000313" key="2">
    <source>
        <dbReference type="Proteomes" id="UP000017822"/>
    </source>
</evidence>
<evidence type="ECO:0000313" key="1">
    <source>
        <dbReference type="EMBL" id="ESQ99322.1"/>
    </source>
</evidence>
<accession>V4QC39</accession>
<gene>
    <name evidence="1" type="ORF">F753_11805</name>
</gene>
<comment type="caution">
    <text evidence="1">The sequence shown here is derived from an EMBL/GenBank/DDBJ whole genome shotgun (WGS) entry which is preliminary data.</text>
</comment>
<protein>
    <submittedName>
        <fullName evidence="1">Uncharacterized protein</fullName>
    </submittedName>
</protein>
<sequence>MKNIKDGQAGNADILRKLEAVLLDQQTAIDSVLNASDRNS</sequence>
<proteinExistence type="predicted"/>
<dbReference type="PATRIC" id="fig|1263865.4.peg.2291"/>
<dbReference type="Proteomes" id="UP000017822">
    <property type="component" value="Unassembled WGS sequence"/>
</dbReference>
<organism evidence="1 2">
    <name type="scientific">Stutzerimonas chloritidismutans AW-1</name>
    <dbReference type="NCBI Taxonomy" id="1263865"/>
    <lineage>
        <taxon>Bacteria</taxon>
        <taxon>Pseudomonadati</taxon>
        <taxon>Pseudomonadota</taxon>
        <taxon>Gammaproteobacteria</taxon>
        <taxon>Pseudomonadales</taxon>
        <taxon>Pseudomonadaceae</taxon>
        <taxon>Stutzerimonas</taxon>
    </lineage>
</organism>
<dbReference type="EMBL" id="AOFQ01000032">
    <property type="protein sequence ID" value="ESQ99322.1"/>
    <property type="molecule type" value="Genomic_DNA"/>
</dbReference>